<organism evidence="1 2">
    <name type="scientific">Funneliformis mosseae</name>
    <name type="common">Endomycorrhizal fungus</name>
    <name type="synonym">Glomus mosseae</name>
    <dbReference type="NCBI Taxonomy" id="27381"/>
    <lineage>
        <taxon>Eukaryota</taxon>
        <taxon>Fungi</taxon>
        <taxon>Fungi incertae sedis</taxon>
        <taxon>Mucoromycota</taxon>
        <taxon>Glomeromycotina</taxon>
        <taxon>Glomeromycetes</taxon>
        <taxon>Glomerales</taxon>
        <taxon>Glomeraceae</taxon>
        <taxon>Funneliformis</taxon>
    </lineage>
</organism>
<keyword evidence="2" id="KW-1185">Reference proteome</keyword>
<dbReference type="EMBL" id="CAJVPP010009339">
    <property type="protein sequence ID" value="CAG8703835.1"/>
    <property type="molecule type" value="Genomic_DNA"/>
</dbReference>
<comment type="caution">
    <text evidence="1">The sequence shown here is derived from an EMBL/GenBank/DDBJ whole genome shotgun (WGS) entry which is preliminary data.</text>
</comment>
<evidence type="ECO:0000313" key="2">
    <source>
        <dbReference type="Proteomes" id="UP000789375"/>
    </source>
</evidence>
<gene>
    <name evidence="1" type="ORF">FMOSSE_LOCUS13944</name>
</gene>
<feature type="non-terminal residue" evidence="1">
    <location>
        <position position="1"/>
    </location>
</feature>
<proteinExistence type="predicted"/>
<evidence type="ECO:0000313" key="1">
    <source>
        <dbReference type="EMBL" id="CAG8703835.1"/>
    </source>
</evidence>
<accession>A0A9N9HSI6</accession>
<name>A0A9N9HSI6_FUNMO</name>
<protein>
    <submittedName>
        <fullName evidence="1">13281_t:CDS:1</fullName>
    </submittedName>
</protein>
<sequence length="101" mass="11790">YTHITRTEISFMCYGDKLQIMVDIFLRILHSYKLFCCRHCSIEDVLKVDEMRLLANHYRFLTKPTGPTDKLNDNPSANIKKTLGGEELRKSIILPNQYPTI</sequence>
<reference evidence="1" key="1">
    <citation type="submission" date="2021-06" db="EMBL/GenBank/DDBJ databases">
        <authorList>
            <person name="Kallberg Y."/>
            <person name="Tangrot J."/>
            <person name="Rosling A."/>
        </authorList>
    </citation>
    <scope>NUCLEOTIDE SEQUENCE</scope>
    <source>
        <strain evidence="1">87-6 pot B 2015</strain>
    </source>
</reference>
<dbReference type="AlphaFoldDB" id="A0A9N9HSI6"/>
<dbReference type="Proteomes" id="UP000789375">
    <property type="component" value="Unassembled WGS sequence"/>
</dbReference>